<name>A0A6C1B193_9RHOO</name>
<evidence type="ECO:0000256" key="8">
    <source>
        <dbReference type="ARBA" id="ARBA00023170"/>
    </source>
</evidence>
<keyword evidence="12" id="KW-0732">Signal</keyword>
<feature type="signal peptide" evidence="12">
    <location>
        <begin position="1"/>
        <end position="27"/>
    </location>
</feature>
<keyword evidence="7 10" id="KW-0472">Membrane</keyword>
<evidence type="ECO:0000256" key="1">
    <source>
        <dbReference type="ARBA" id="ARBA00004571"/>
    </source>
</evidence>
<evidence type="ECO:0000256" key="2">
    <source>
        <dbReference type="ARBA" id="ARBA00009810"/>
    </source>
</evidence>
<sequence length="751" mass="82168">MPLDRSGYPLAVPAAVALLLAPAAVFARSDTPLPTVEVVESTPLPGIGIERERVPANVERIQPASGESVATKMNRTLGSATVNEVQNNPFQADLNFRGFTASPLLGTPQGLSVFVDGIRINEGFGDVVNWDLVPQPALESITVLPGSNPVFGLNTLGGAVSMRTKDGRNNPGTDLEISGGSFGRWTVGLAHGGSSENLDWFFAADSFEEEGWRDHSPTDVKQLFSKLGWRGEHSDAYLSITYADTDLTGNGLLPDSFYRHDRESIFTYPDNTRNRLMQIGLTGNHWLDDTNQLTGRIYWRNVHTRTLNGDGNDEYPDEYEQWVLNGSIPGDEPAGGVLNRTGTDQYALGLALQWTHYADQHQLTAGVSHDRTRASFFQSEQGGELTEARGVDPDEDVELANSLYGRTRTSSVYVTDTYSLNDAVALTGSARYNRTRVINKDRLGDDLNGDFTYHRLNPAVGVTWQINPGIGFYASYNEGNRAPTPIELGCADPTNPCTLPNALAADPHLDQVVAKTFEFGLRGHQGKALNWNATVFSTTNHDDILFVGTSTSAGYFTNFGKTRRQGVELGLSGSHGVFDWSANYTWLRATYESSACLMAESNSSAGADPRCGADEIRVSSGDRLPALPRHSLKLALNWHPSNTLRIGTNMQAFSDQLVRGNENDKHDGRGKIDGYAVFNVDADWQFAKGWTVFGRIDNVFDSEYESAGALAENPFDARGSFLTNPDDWKDERFVSPGAPRAAWIGLRIAWH</sequence>
<keyword evidence="16" id="KW-1185">Reference proteome</keyword>
<evidence type="ECO:0000256" key="3">
    <source>
        <dbReference type="ARBA" id="ARBA00022448"/>
    </source>
</evidence>
<comment type="subcellular location">
    <subcellularLocation>
        <location evidence="1 10">Cell outer membrane</location>
        <topology evidence="1 10">Multi-pass membrane protein</topology>
    </subcellularLocation>
</comment>
<dbReference type="GO" id="GO:0009279">
    <property type="term" value="C:cell outer membrane"/>
    <property type="evidence" value="ECO:0007669"/>
    <property type="project" value="UniProtKB-SubCell"/>
</dbReference>
<evidence type="ECO:0000256" key="7">
    <source>
        <dbReference type="ARBA" id="ARBA00023136"/>
    </source>
</evidence>
<dbReference type="PANTHER" id="PTHR30069:SF39">
    <property type="entry name" value="BLL6183 PROTEIN"/>
    <property type="match status" value="1"/>
</dbReference>
<dbReference type="Proteomes" id="UP000501991">
    <property type="component" value="Chromosome"/>
</dbReference>
<evidence type="ECO:0000256" key="10">
    <source>
        <dbReference type="PROSITE-ProRule" id="PRU01360"/>
    </source>
</evidence>
<keyword evidence="9 10" id="KW-0998">Cell outer membrane</keyword>
<evidence type="ECO:0000256" key="9">
    <source>
        <dbReference type="ARBA" id="ARBA00023237"/>
    </source>
</evidence>
<reference evidence="15 16" key="1">
    <citation type="submission" date="2020-02" db="EMBL/GenBank/DDBJ databases">
        <title>Nitrogenibacter mangrovi gen. nov., sp. nov. isolated from mangrove sediment, a denitrifying betaproteobacterium.</title>
        <authorList>
            <person name="Liao H."/>
            <person name="Tian Y."/>
        </authorList>
    </citation>
    <scope>NUCLEOTIDE SEQUENCE [LARGE SCALE GENOMIC DNA]</scope>
    <source>
        <strain evidence="15 16">M9-3-2</strain>
    </source>
</reference>
<keyword evidence="8 15" id="KW-0675">Receptor</keyword>
<evidence type="ECO:0000256" key="4">
    <source>
        <dbReference type="ARBA" id="ARBA00022452"/>
    </source>
</evidence>
<dbReference type="Gene3D" id="2.40.170.20">
    <property type="entry name" value="TonB-dependent receptor, beta-barrel domain"/>
    <property type="match status" value="1"/>
</dbReference>
<dbReference type="EMBL" id="CP048836">
    <property type="protein sequence ID" value="QID17372.1"/>
    <property type="molecule type" value="Genomic_DNA"/>
</dbReference>
<evidence type="ECO:0000256" key="11">
    <source>
        <dbReference type="RuleBase" id="RU003357"/>
    </source>
</evidence>
<dbReference type="RefSeq" id="WP_173764536.1">
    <property type="nucleotide sequence ID" value="NZ_CP048836.1"/>
</dbReference>
<keyword evidence="5 10" id="KW-0812">Transmembrane</keyword>
<feature type="chain" id="PRO_5025545289" evidence="12">
    <location>
        <begin position="28"/>
        <end position="751"/>
    </location>
</feature>
<evidence type="ECO:0000256" key="12">
    <source>
        <dbReference type="SAM" id="SignalP"/>
    </source>
</evidence>
<dbReference type="InterPro" id="IPR000531">
    <property type="entry name" value="Beta-barrel_TonB"/>
</dbReference>
<dbReference type="PROSITE" id="PS52016">
    <property type="entry name" value="TONB_DEPENDENT_REC_3"/>
    <property type="match status" value="1"/>
</dbReference>
<feature type="domain" description="TonB-dependent receptor-like beta-barrel" evidence="13">
    <location>
        <begin position="224"/>
        <end position="699"/>
    </location>
</feature>
<dbReference type="GO" id="GO:0044718">
    <property type="term" value="P:siderophore transmembrane transport"/>
    <property type="evidence" value="ECO:0007669"/>
    <property type="project" value="TreeGrafter"/>
</dbReference>
<feature type="domain" description="TonB-dependent receptor plug" evidence="14">
    <location>
        <begin position="68"/>
        <end position="159"/>
    </location>
</feature>
<evidence type="ECO:0000256" key="6">
    <source>
        <dbReference type="ARBA" id="ARBA00023077"/>
    </source>
</evidence>
<evidence type="ECO:0000259" key="13">
    <source>
        <dbReference type="Pfam" id="PF00593"/>
    </source>
</evidence>
<evidence type="ECO:0000259" key="14">
    <source>
        <dbReference type="Pfam" id="PF07715"/>
    </source>
</evidence>
<keyword evidence="6 11" id="KW-0798">TonB box</keyword>
<dbReference type="GO" id="GO:0015344">
    <property type="term" value="F:siderophore uptake transmembrane transporter activity"/>
    <property type="evidence" value="ECO:0007669"/>
    <property type="project" value="TreeGrafter"/>
</dbReference>
<dbReference type="AlphaFoldDB" id="A0A6C1B193"/>
<accession>A0A6C1B193</accession>
<gene>
    <name evidence="15" type="ORF">G3580_06755</name>
</gene>
<keyword evidence="4 10" id="KW-1134">Transmembrane beta strand</keyword>
<evidence type="ECO:0000313" key="15">
    <source>
        <dbReference type="EMBL" id="QID17372.1"/>
    </source>
</evidence>
<dbReference type="InterPro" id="IPR036942">
    <property type="entry name" value="Beta-barrel_TonB_sf"/>
</dbReference>
<evidence type="ECO:0000313" key="16">
    <source>
        <dbReference type="Proteomes" id="UP000501991"/>
    </source>
</evidence>
<dbReference type="InterPro" id="IPR039426">
    <property type="entry name" value="TonB-dep_rcpt-like"/>
</dbReference>
<keyword evidence="3 10" id="KW-0813">Transport</keyword>
<dbReference type="KEGG" id="azq:G3580_06755"/>
<comment type="similarity">
    <text evidence="2 10 11">Belongs to the TonB-dependent receptor family.</text>
</comment>
<dbReference type="PANTHER" id="PTHR30069">
    <property type="entry name" value="TONB-DEPENDENT OUTER MEMBRANE RECEPTOR"/>
    <property type="match status" value="1"/>
</dbReference>
<dbReference type="Pfam" id="PF00593">
    <property type="entry name" value="TonB_dep_Rec_b-barrel"/>
    <property type="match status" value="1"/>
</dbReference>
<proteinExistence type="inferred from homology"/>
<dbReference type="InterPro" id="IPR037066">
    <property type="entry name" value="Plug_dom_sf"/>
</dbReference>
<dbReference type="Gene3D" id="2.170.130.10">
    <property type="entry name" value="TonB-dependent receptor, plug domain"/>
    <property type="match status" value="1"/>
</dbReference>
<protein>
    <submittedName>
        <fullName evidence="15">TonB-dependent receptor</fullName>
    </submittedName>
</protein>
<dbReference type="SUPFAM" id="SSF56935">
    <property type="entry name" value="Porins"/>
    <property type="match status" value="1"/>
</dbReference>
<organism evidence="15 16">
    <name type="scientific">Nitrogeniibacter mangrovi</name>
    <dbReference type="NCBI Taxonomy" id="2016596"/>
    <lineage>
        <taxon>Bacteria</taxon>
        <taxon>Pseudomonadati</taxon>
        <taxon>Pseudomonadota</taxon>
        <taxon>Betaproteobacteria</taxon>
        <taxon>Rhodocyclales</taxon>
        <taxon>Zoogloeaceae</taxon>
        <taxon>Nitrogeniibacter</taxon>
    </lineage>
</organism>
<dbReference type="Pfam" id="PF07715">
    <property type="entry name" value="Plug"/>
    <property type="match status" value="1"/>
</dbReference>
<evidence type="ECO:0000256" key="5">
    <source>
        <dbReference type="ARBA" id="ARBA00022692"/>
    </source>
</evidence>
<dbReference type="InterPro" id="IPR012910">
    <property type="entry name" value="Plug_dom"/>
</dbReference>